<dbReference type="Gene3D" id="3.50.50.60">
    <property type="entry name" value="FAD/NAD(P)-binding domain"/>
    <property type="match status" value="1"/>
</dbReference>
<evidence type="ECO:0000256" key="4">
    <source>
        <dbReference type="ARBA" id="ARBA00023002"/>
    </source>
</evidence>
<dbReference type="Pfam" id="PF01494">
    <property type="entry name" value="FAD_binding_3"/>
    <property type="match status" value="2"/>
</dbReference>
<keyword evidence="2" id="KW-0285">Flavoprotein</keyword>
<keyword evidence="8" id="KW-1185">Reference proteome</keyword>
<feature type="domain" description="FAD-binding" evidence="5">
    <location>
        <begin position="12"/>
        <end position="149"/>
    </location>
</feature>
<dbReference type="EMBL" id="JAQJAN010000008">
    <property type="protein sequence ID" value="KAJ5724609.1"/>
    <property type="molecule type" value="Genomic_DNA"/>
</dbReference>
<dbReference type="SUPFAM" id="SSF52833">
    <property type="entry name" value="Thioredoxin-like"/>
    <property type="match status" value="1"/>
</dbReference>
<feature type="domain" description="FAD-binding" evidence="5">
    <location>
        <begin position="190"/>
        <end position="399"/>
    </location>
</feature>
<reference evidence="7" key="1">
    <citation type="journal article" date="2023" name="IMA Fungus">
        <title>Comparative genomic study of the Penicillium genus elucidates a diverse pangenome and 15 lateral gene transfer events.</title>
        <authorList>
            <person name="Petersen C."/>
            <person name="Sorensen T."/>
            <person name="Nielsen M.R."/>
            <person name="Sondergaard T.E."/>
            <person name="Sorensen J.L."/>
            <person name="Fitzpatrick D.A."/>
            <person name="Frisvad J.C."/>
            <person name="Nielsen K.L."/>
        </authorList>
    </citation>
    <scope>NUCLEOTIDE SEQUENCE</scope>
    <source>
        <strain evidence="7">IBT 17514</strain>
    </source>
</reference>
<evidence type="ECO:0000313" key="8">
    <source>
        <dbReference type="Proteomes" id="UP001215712"/>
    </source>
</evidence>
<dbReference type="PANTHER" id="PTHR43004">
    <property type="entry name" value="TRK SYSTEM POTASSIUM UPTAKE PROTEIN"/>
    <property type="match status" value="1"/>
</dbReference>
<name>A0AAD6MVF6_9EURO</name>
<dbReference type="Gene3D" id="3.30.9.10">
    <property type="entry name" value="D-Amino Acid Oxidase, subunit A, domain 2"/>
    <property type="match status" value="1"/>
</dbReference>
<dbReference type="CDD" id="cd02979">
    <property type="entry name" value="PHOX_C"/>
    <property type="match status" value="1"/>
</dbReference>
<organism evidence="7 8">
    <name type="scientific">Penicillium malachiteum</name>
    <dbReference type="NCBI Taxonomy" id="1324776"/>
    <lineage>
        <taxon>Eukaryota</taxon>
        <taxon>Fungi</taxon>
        <taxon>Dikarya</taxon>
        <taxon>Ascomycota</taxon>
        <taxon>Pezizomycotina</taxon>
        <taxon>Eurotiomycetes</taxon>
        <taxon>Eurotiomycetidae</taxon>
        <taxon>Eurotiales</taxon>
        <taxon>Aspergillaceae</taxon>
        <taxon>Penicillium</taxon>
    </lineage>
</organism>
<dbReference type="InterPro" id="IPR002938">
    <property type="entry name" value="FAD-bd"/>
</dbReference>
<dbReference type="PANTHER" id="PTHR43004:SF20">
    <property type="entry name" value="2-MONOOXYGENASE, PUTATIVE (AFU_ORTHOLOGUE AFUA_1G13660)-RELATED"/>
    <property type="match status" value="1"/>
</dbReference>
<dbReference type="InterPro" id="IPR036188">
    <property type="entry name" value="FAD/NAD-bd_sf"/>
</dbReference>
<protein>
    <recommendedName>
        <fullName evidence="9">Phenol 2-monooxygenase</fullName>
    </recommendedName>
</protein>
<dbReference type="InterPro" id="IPR036249">
    <property type="entry name" value="Thioredoxin-like_sf"/>
</dbReference>
<keyword evidence="4" id="KW-0560">Oxidoreductase</keyword>
<evidence type="ECO:0000256" key="3">
    <source>
        <dbReference type="ARBA" id="ARBA00022827"/>
    </source>
</evidence>
<evidence type="ECO:0000313" key="7">
    <source>
        <dbReference type="EMBL" id="KAJ5724609.1"/>
    </source>
</evidence>
<dbReference type="GO" id="GO:0016709">
    <property type="term" value="F:oxidoreductase activity, acting on paired donors, with incorporation or reduction of molecular oxygen, NAD(P)H as one donor, and incorporation of one atom of oxygen"/>
    <property type="evidence" value="ECO:0007669"/>
    <property type="project" value="UniProtKB-ARBA"/>
</dbReference>
<dbReference type="Gene3D" id="3.40.30.20">
    <property type="match status" value="1"/>
</dbReference>
<dbReference type="Pfam" id="PF07976">
    <property type="entry name" value="Phe_hydrox_dim"/>
    <property type="match status" value="1"/>
</dbReference>
<comment type="similarity">
    <text evidence="1">Belongs to the PheA/TfdB FAD monooxygenase family.</text>
</comment>
<sequence length="659" mass="74580">MSLDNHIRESHTDVLIVGAGPSGLMVAYWMARYGIRTRIIDKRETKVFTGHADGIRMRTLELFDSIGIYHRVRHEGHPSVEPSFWVPGEDGKLTRQGPITPEQVFESPMAHLLLSQGRIERFMLDKIREYSDIEVERGVTAESLEYDQSQDNDPNAYPISVNIQHFEPKTSMNIPTDLPADEWDDLYRQRQRRQAGSENIKAKYIIGCDGAHSWTRKQLGIPYEGASTEHIWGVIDVVPISNFPDIRRMGTVSSKAGTMLVIPRERKLVRFYVPTHVFESTTTNSRFDRSTITPEKIKTRVQAILTPYTFDFTIIDWWTVYQIGQRIAPTFSKGNRAFLAGDAVHTHSPKIGLGMNISMQDGFNIGWKIALVVAGVADPAILNTYNPERHPLAEKLLAFDKFWSTYFTTDNQEGRTGSPGRTDEMINIVSGFQDFADGVKAFYAESSLVSKAGNETGPPCASKLVPGERVPPVKLRNPGNTQIKWTTRIMESDGLFKLVVLAGDIREKEQKDRVDALGDYLAGSDNTRPSVLTRYATIPGRPKGIVDTLTIHSAPWTEVEFFDFPEILRPLDPVMGWDYDKIWCDSACSWDRYCEGKGYERWGLDRIRGAMFVLRPDQYVGWVGELEDVDGLTRYLDGFLTQKTRTLGMSSVPDMEVEF</sequence>
<evidence type="ECO:0008006" key="9">
    <source>
        <dbReference type="Google" id="ProtNLM"/>
    </source>
</evidence>
<dbReference type="InterPro" id="IPR038220">
    <property type="entry name" value="PHOX_C_sf"/>
</dbReference>
<evidence type="ECO:0000256" key="2">
    <source>
        <dbReference type="ARBA" id="ARBA00022630"/>
    </source>
</evidence>
<comment type="caution">
    <text evidence="7">The sequence shown here is derived from an EMBL/GenBank/DDBJ whole genome shotgun (WGS) entry which is preliminary data.</text>
</comment>
<dbReference type="InterPro" id="IPR012941">
    <property type="entry name" value="Phe_hydrox_C_dim_dom"/>
</dbReference>
<evidence type="ECO:0000256" key="1">
    <source>
        <dbReference type="ARBA" id="ARBA00007801"/>
    </source>
</evidence>
<dbReference type="SUPFAM" id="SSF54373">
    <property type="entry name" value="FAD-linked reductases, C-terminal domain"/>
    <property type="match status" value="1"/>
</dbReference>
<dbReference type="Proteomes" id="UP001215712">
    <property type="component" value="Unassembled WGS sequence"/>
</dbReference>
<evidence type="ECO:0000259" key="5">
    <source>
        <dbReference type="Pfam" id="PF01494"/>
    </source>
</evidence>
<gene>
    <name evidence="7" type="ORF">N7493_006337</name>
</gene>
<proteinExistence type="inferred from homology"/>
<reference evidence="7" key="2">
    <citation type="submission" date="2023-01" db="EMBL/GenBank/DDBJ databases">
        <authorList>
            <person name="Petersen C."/>
        </authorList>
    </citation>
    <scope>NUCLEOTIDE SEQUENCE</scope>
    <source>
        <strain evidence="7">IBT 17514</strain>
    </source>
</reference>
<dbReference type="GO" id="GO:0071949">
    <property type="term" value="F:FAD binding"/>
    <property type="evidence" value="ECO:0007669"/>
    <property type="project" value="InterPro"/>
</dbReference>
<dbReference type="InterPro" id="IPR050641">
    <property type="entry name" value="RIFMO-like"/>
</dbReference>
<dbReference type="PRINTS" id="PR00420">
    <property type="entry name" value="RNGMNOXGNASE"/>
</dbReference>
<dbReference type="SUPFAM" id="SSF51905">
    <property type="entry name" value="FAD/NAD(P)-binding domain"/>
    <property type="match status" value="1"/>
</dbReference>
<feature type="domain" description="Phenol hydroxylase-like C-terminal dimerisation" evidence="6">
    <location>
        <begin position="443"/>
        <end position="643"/>
    </location>
</feature>
<keyword evidence="3" id="KW-0274">FAD</keyword>
<accession>A0AAD6MVF6</accession>
<dbReference type="AlphaFoldDB" id="A0AAD6MVF6"/>
<evidence type="ECO:0000259" key="6">
    <source>
        <dbReference type="Pfam" id="PF07976"/>
    </source>
</evidence>